<dbReference type="RefSeq" id="XP_065956161.1">
    <property type="nucleotide sequence ID" value="XM_066100761.1"/>
</dbReference>
<protein>
    <submittedName>
        <fullName evidence="2">Uncharacterized protein</fullName>
    </submittedName>
</protein>
<accession>A0A7T7BJ82</accession>
<organism evidence="2 3">
    <name type="scientific">Penicillium digitatum</name>
    <name type="common">Green mold</name>
    <dbReference type="NCBI Taxonomy" id="36651"/>
    <lineage>
        <taxon>Eukaryota</taxon>
        <taxon>Fungi</taxon>
        <taxon>Dikarya</taxon>
        <taxon>Ascomycota</taxon>
        <taxon>Pezizomycotina</taxon>
        <taxon>Eurotiomycetes</taxon>
        <taxon>Eurotiomycetidae</taxon>
        <taxon>Eurotiales</taxon>
        <taxon>Aspergillaceae</taxon>
        <taxon>Penicillium</taxon>
    </lineage>
</organism>
<dbReference type="GeneID" id="90952598"/>
<evidence type="ECO:0000256" key="1">
    <source>
        <dbReference type="SAM" id="MobiDB-lite"/>
    </source>
</evidence>
<feature type="compositionally biased region" description="Basic and acidic residues" evidence="1">
    <location>
        <begin position="90"/>
        <end position="101"/>
    </location>
</feature>
<reference evidence="2 3" key="1">
    <citation type="submission" date="2020-08" db="EMBL/GenBank/DDBJ databases">
        <title>The completed genome sequence of the pathogenic ascomycete fungus Penicillium digitatum.</title>
        <authorList>
            <person name="Wang M."/>
        </authorList>
    </citation>
    <scope>NUCLEOTIDE SEQUENCE [LARGE SCALE GENOMIC DNA]</scope>
    <source>
        <strain evidence="2 3">PdW03</strain>
    </source>
</reference>
<gene>
    <name evidence="2" type="ORF">Pdw03_4485</name>
</gene>
<name>A0A7T7BJ82_PENDI</name>
<evidence type="ECO:0000313" key="2">
    <source>
        <dbReference type="EMBL" id="QQK41631.1"/>
    </source>
</evidence>
<dbReference type="Proteomes" id="UP000595662">
    <property type="component" value="Chromosome 1"/>
</dbReference>
<feature type="compositionally biased region" description="Basic and acidic residues" evidence="1">
    <location>
        <begin position="21"/>
        <end position="32"/>
    </location>
</feature>
<dbReference type="AlphaFoldDB" id="A0A7T7BJ82"/>
<dbReference type="EMBL" id="CP060774">
    <property type="protein sequence ID" value="QQK41631.1"/>
    <property type="molecule type" value="Genomic_DNA"/>
</dbReference>
<feature type="region of interest" description="Disordered" evidence="1">
    <location>
        <begin position="1"/>
        <end position="32"/>
    </location>
</feature>
<evidence type="ECO:0000313" key="3">
    <source>
        <dbReference type="Proteomes" id="UP000595662"/>
    </source>
</evidence>
<sequence>MGRHLSHHTQLPAARAGRQQRSAERRQHRTPDSCRLIHLSCGILQRHPTRHRCPRTFRHTRVSFQDIVTVDEVQQHQPLKGELQAPSGTDRPRPIADEQTC</sequence>
<proteinExistence type="predicted"/>
<feature type="region of interest" description="Disordered" evidence="1">
    <location>
        <begin position="73"/>
        <end position="101"/>
    </location>
</feature>